<dbReference type="PROSITE" id="PS50002">
    <property type="entry name" value="SH3"/>
    <property type="match status" value="1"/>
</dbReference>
<dbReference type="SMART" id="SM00326">
    <property type="entry name" value="SH3"/>
    <property type="match status" value="1"/>
</dbReference>
<sequence length="454" mass="49215">MERPLSHAHRNALPTPTSVTPTGAGGRVANARRVSLPNEEKRVTNPENEKETDGKPLMWCSQTEHCTSPDIIDTGENEVSDGSSRDVDAMSLTSEEGAAGTESVDATRWMMTLDREKRPGLEKVGNHPWVLDGYPEGAPESLVPKRPEKVEEPDQMILSKFPVYGLESSAGEEALKARADRGPYHALHCLLNETLELRLAAALRRSSANMRRPSLLGGRRESSADGRASRDCSGVGVSPSWTIDSLREYNVSTSASRPTPPAKRNMSSGINSLREYDESIPPTSSPSLKASQTLKSASSSHILPDTLAEAVLDFAKVMWDFEARSSMELGVRQEELVAVLERVEPDDGRWRVRSQHRVVGLMPSGYLMILEKSGGSPDVEFGLDEPEGLNGAGSGLNGILGNDLVASENMLDEYTGGQEFDASGLHHEADCEPTFQHVAPLEAMEQKADGGSDD</sequence>
<feature type="compositionally biased region" description="Basic and acidic residues" evidence="3">
    <location>
        <begin position="38"/>
        <end position="54"/>
    </location>
</feature>
<evidence type="ECO:0000256" key="1">
    <source>
        <dbReference type="ARBA" id="ARBA00022443"/>
    </source>
</evidence>
<name>A0AAD5X8N8_9FUNG</name>
<dbReference type="SUPFAM" id="SSF50044">
    <property type="entry name" value="SH3-domain"/>
    <property type="match status" value="1"/>
</dbReference>
<keyword evidence="1 2" id="KW-0728">SH3 domain</keyword>
<protein>
    <recommendedName>
        <fullName evidence="4">SH3 domain-containing protein</fullName>
    </recommendedName>
</protein>
<feature type="domain" description="SH3" evidence="4">
    <location>
        <begin position="310"/>
        <end position="372"/>
    </location>
</feature>
<evidence type="ECO:0000256" key="3">
    <source>
        <dbReference type="SAM" id="MobiDB-lite"/>
    </source>
</evidence>
<reference evidence="5" key="1">
    <citation type="submission" date="2020-05" db="EMBL/GenBank/DDBJ databases">
        <title>Phylogenomic resolution of chytrid fungi.</title>
        <authorList>
            <person name="Stajich J.E."/>
            <person name="Amses K."/>
            <person name="Simmons R."/>
            <person name="Seto K."/>
            <person name="Myers J."/>
            <person name="Bonds A."/>
            <person name="Quandt C.A."/>
            <person name="Barry K."/>
            <person name="Liu P."/>
            <person name="Grigoriev I."/>
            <person name="Longcore J.E."/>
            <person name="James T.Y."/>
        </authorList>
    </citation>
    <scope>NUCLEOTIDE SEQUENCE</scope>
    <source>
        <strain evidence="5">JEL0318</strain>
    </source>
</reference>
<feature type="compositionally biased region" description="Basic and acidic residues" evidence="3">
    <location>
        <begin position="218"/>
        <end position="230"/>
    </location>
</feature>
<feature type="region of interest" description="Disordered" evidence="3">
    <location>
        <begin position="1"/>
        <end position="61"/>
    </location>
</feature>
<evidence type="ECO:0000256" key="2">
    <source>
        <dbReference type="PROSITE-ProRule" id="PRU00192"/>
    </source>
</evidence>
<feature type="compositionally biased region" description="Basic residues" evidence="3">
    <location>
        <begin position="1"/>
        <end position="10"/>
    </location>
</feature>
<comment type="caution">
    <text evidence="5">The sequence shown here is derived from an EMBL/GenBank/DDBJ whole genome shotgun (WGS) entry which is preliminary data.</text>
</comment>
<keyword evidence="6" id="KW-1185">Reference proteome</keyword>
<dbReference type="EMBL" id="JADGJD010000012">
    <property type="protein sequence ID" value="KAJ3057056.1"/>
    <property type="molecule type" value="Genomic_DNA"/>
</dbReference>
<dbReference type="Proteomes" id="UP001212841">
    <property type="component" value="Unassembled WGS sequence"/>
</dbReference>
<evidence type="ECO:0000313" key="6">
    <source>
        <dbReference type="Proteomes" id="UP001212841"/>
    </source>
</evidence>
<dbReference type="InterPro" id="IPR036028">
    <property type="entry name" value="SH3-like_dom_sf"/>
</dbReference>
<feature type="region of interest" description="Disordered" evidence="3">
    <location>
        <begin position="212"/>
        <end position="236"/>
    </location>
</feature>
<accession>A0AAD5X8N8</accession>
<proteinExistence type="predicted"/>
<dbReference type="InterPro" id="IPR001452">
    <property type="entry name" value="SH3_domain"/>
</dbReference>
<dbReference type="AlphaFoldDB" id="A0AAD5X8N8"/>
<dbReference type="Gene3D" id="2.30.30.40">
    <property type="entry name" value="SH3 Domains"/>
    <property type="match status" value="1"/>
</dbReference>
<gene>
    <name evidence="5" type="ORF">HK097_001025</name>
</gene>
<evidence type="ECO:0000259" key="4">
    <source>
        <dbReference type="PROSITE" id="PS50002"/>
    </source>
</evidence>
<organism evidence="5 6">
    <name type="scientific">Rhizophlyctis rosea</name>
    <dbReference type="NCBI Taxonomy" id="64517"/>
    <lineage>
        <taxon>Eukaryota</taxon>
        <taxon>Fungi</taxon>
        <taxon>Fungi incertae sedis</taxon>
        <taxon>Chytridiomycota</taxon>
        <taxon>Chytridiomycota incertae sedis</taxon>
        <taxon>Chytridiomycetes</taxon>
        <taxon>Rhizophlyctidales</taxon>
        <taxon>Rhizophlyctidaceae</taxon>
        <taxon>Rhizophlyctis</taxon>
    </lineage>
</organism>
<evidence type="ECO:0000313" key="5">
    <source>
        <dbReference type="EMBL" id="KAJ3057056.1"/>
    </source>
</evidence>